<feature type="compositionally biased region" description="Low complexity" evidence="1">
    <location>
        <begin position="48"/>
        <end position="67"/>
    </location>
</feature>
<dbReference type="EMBL" id="DQIR01059271">
    <property type="protein sequence ID" value="HDA14747.1"/>
    <property type="molecule type" value="Transcribed_RNA"/>
</dbReference>
<name>A0A480GRI5_PIG</name>
<evidence type="ECO:0000256" key="1">
    <source>
        <dbReference type="SAM" id="MobiDB-lite"/>
    </source>
</evidence>
<feature type="region of interest" description="Disordered" evidence="1">
    <location>
        <begin position="48"/>
        <end position="96"/>
    </location>
</feature>
<reference evidence="2" key="1">
    <citation type="journal article" date="2019" name="PeerJ">
        <title>Genes of the pig, Sus scrofa, reconstructed with EvidentialGene.</title>
        <authorList>
            <person name="Gilbert D.G."/>
        </authorList>
    </citation>
    <scope>NUCLEOTIDE SEQUENCE</scope>
</reference>
<dbReference type="EMBL" id="DQIR01073233">
    <property type="protein sequence ID" value="HDA28709.1"/>
    <property type="molecule type" value="Transcribed_RNA"/>
</dbReference>
<dbReference type="AlphaFoldDB" id="A0A480GRI5"/>
<evidence type="ECO:0000313" key="2">
    <source>
        <dbReference type="EMBL" id="HDA14747.1"/>
    </source>
</evidence>
<accession>A0A480GRI5</accession>
<organism evidence="2">
    <name type="scientific">Sus scrofa</name>
    <name type="common">Pig</name>
    <dbReference type="NCBI Taxonomy" id="9823"/>
    <lineage>
        <taxon>Eukaryota</taxon>
        <taxon>Metazoa</taxon>
        <taxon>Chordata</taxon>
        <taxon>Craniata</taxon>
        <taxon>Vertebrata</taxon>
        <taxon>Euteleostomi</taxon>
        <taxon>Mammalia</taxon>
        <taxon>Eutheria</taxon>
        <taxon>Laurasiatheria</taxon>
        <taxon>Artiodactyla</taxon>
        <taxon>Suina</taxon>
        <taxon>Suidae</taxon>
        <taxon>Sus</taxon>
    </lineage>
</organism>
<sequence>MAVRGLQTLKTFQREDGQRMAEAGRPRCAENYACGPRVPLGLVPSEPLALRAPPASSAPSPWGLGSPRQLHHGAASGPIPASQGSASCVTPSLRPA</sequence>
<proteinExistence type="predicted"/>
<protein>
    <submittedName>
        <fullName evidence="2">Uncharacterized protein</fullName>
    </submittedName>
</protein>